<dbReference type="EMBL" id="LJOW01000105">
    <property type="protein sequence ID" value="OBQ42431.1"/>
    <property type="molecule type" value="Genomic_DNA"/>
</dbReference>
<dbReference type="AlphaFoldDB" id="A0A1B7WZ91"/>
<proteinExistence type="predicted"/>
<dbReference type="SUPFAM" id="SSF109604">
    <property type="entry name" value="HD-domain/PDEase-like"/>
    <property type="match status" value="1"/>
</dbReference>
<evidence type="ECO:0008006" key="3">
    <source>
        <dbReference type="Google" id="ProtNLM"/>
    </source>
</evidence>
<dbReference type="PANTHER" id="PTHR46246:SF1">
    <property type="entry name" value="GUANOSINE-3',5'-BIS(DIPHOSPHATE) 3'-PYROPHOSPHOHYDROLASE MESH1"/>
    <property type="match status" value="1"/>
</dbReference>
<dbReference type="Gene3D" id="1.10.3210.10">
    <property type="entry name" value="Hypothetical protein af1432"/>
    <property type="match status" value="1"/>
</dbReference>
<dbReference type="GO" id="GO:0008893">
    <property type="term" value="F:guanosine-3',5'-bis(diphosphate) 3'-diphosphatase activity"/>
    <property type="evidence" value="ECO:0007669"/>
    <property type="project" value="TreeGrafter"/>
</dbReference>
<evidence type="ECO:0000313" key="2">
    <source>
        <dbReference type="Proteomes" id="UP000092093"/>
    </source>
</evidence>
<protein>
    <recommendedName>
        <fullName evidence="3">Phosphohydrolase</fullName>
    </recommendedName>
</protein>
<organism evidence="1 2">
    <name type="scientific">Aphanizomenon flos-aquae WA102</name>
    <dbReference type="NCBI Taxonomy" id="1710896"/>
    <lineage>
        <taxon>Bacteria</taxon>
        <taxon>Bacillati</taxon>
        <taxon>Cyanobacteriota</taxon>
        <taxon>Cyanophyceae</taxon>
        <taxon>Nostocales</taxon>
        <taxon>Aphanizomenonaceae</taxon>
        <taxon>Aphanizomenon</taxon>
    </lineage>
</organism>
<evidence type="ECO:0000313" key="1">
    <source>
        <dbReference type="EMBL" id="OBQ42431.1"/>
    </source>
</evidence>
<name>A0A1B7WZ91_APHFL</name>
<sequence length="163" mass="19009">MSIQNQAKQFAIFKHDNQKYESVPYIIHLNHVVSVLTEYGYAEEDEIMSAAWLHDTIEDTNTSHLTLFFEFGKEIADIVWAVSSEPGENRQEKFIKTAPKILSNKKAIIVKLADRIANTEASLAANKRNLVRMYEKEFPLFYRLLYRGDLPMWEKLKKLNQID</sequence>
<accession>A0A1B7WZ91</accession>
<dbReference type="PANTHER" id="PTHR46246">
    <property type="entry name" value="GUANOSINE-3',5'-BIS(DIPHOSPHATE) 3'-PYROPHOSPHOHYDROLASE MESH1"/>
    <property type="match status" value="1"/>
</dbReference>
<dbReference type="Proteomes" id="UP000092093">
    <property type="component" value="Unassembled WGS sequence"/>
</dbReference>
<reference evidence="1 2" key="1">
    <citation type="submission" date="2015-09" db="EMBL/GenBank/DDBJ databases">
        <title>Aphanizomenon flos-aquae WA102.</title>
        <authorList>
            <person name="Driscoll C."/>
        </authorList>
    </citation>
    <scope>NUCLEOTIDE SEQUENCE [LARGE SCALE GENOMIC DNA]</scope>
    <source>
        <strain evidence="1">WA102</strain>
    </source>
</reference>
<dbReference type="InterPro" id="IPR052194">
    <property type="entry name" value="MESH1"/>
</dbReference>
<dbReference type="Pfam" id="PF13328">
    <property type="entry name" value="HD_4"/>
    <property type="match status" value="1"/>
</dbReference>
<gene>
    <name evidence="1" type="ORF">AN484_17695</name>
</gene>
<comment type="caution">
    <text evidence="1">The sequence shown here is derived from an EMBL/GenBank/DDBJ whole genome shotgun (WGS) entry which is preliminary data.</text>
</comment>